<gene>
    <name evidence="2" type="ORF">FMUND_12690</name>
</gene>
<reference evidence="2 3" key="1">
    <citation type="submission" date="2020-05" db="EMBL/GenBank/DDBJ databases">
        <title>Identification and distribution of gene clusters putatively required for synthesis of sphingolipid metabolism inhibitors in phylogenetically diverse species of the filamentous fungus Fusarium.</title>
        <authorList>
            <person name="Kim H.-S."/>
            <person name="Busman M."/>
            <person name="Brown D.W."/>
            <person name="Divon H."/>
            <person name="Uhlig S."/>
            <person name="Proctor R.H."/>
        </authorList>
    </citation>
    <scope>NUCLEOTIDE SEQUENCE [LARGE SCALE GENOMIC DNA]</scope>
    <source>
        <strain evidence="2 3">NRRL 66235</strain>
    </source>
</reference>
<protein>
    <submittedName>
        <fullName evidence="2">Uncharacterized protein</fullName>
    </submittedName>
</protein>
<dbReference type="EMBL" id="JAAOAN010000525">
    <property type="protein sequence ID" value="KAF5704147.1"/>
    <property type="molecule type" value="Genomic_DNA"/>
</dbReference>
<feature type="transmembrane region" description="Helical" evidence="1">
    <location>
        <begin position="15"/>
        <end position="35"/>
    </location>
</feature>
<keyword evidence="1" id="KW-1133">Transmembrane helix</keyword>
<proteinExistence type="predicted"/>
<organism evidence="2 3">
    <name type="scientific">Fusarium mundagurra</name>
    <dbReference type="NCBI Taxonomy" id="1567541"/>
    <lineage>
        <taxon>Eukaryota</taxon>
        <taxon>Fungi</taxon>
        <taxon>Dikarya</taxon>
        <taxon>Ascomycota</taxon>
        <taxon>Pezizomycotina</taxon>
        <taxon>Sordariomycetes</taxon>
        <taxon>Hypocreomycetidae</taxon>
        <taxon>Hypocreales</taxon>
        <taxon>Nectriaceae</taxon>
        <taxon>Fusarium</taxon>
        <taxon>Fusarium fujikuroi species complex</taxon>
    </lineage>
</organism>
<evidence type="ECO:0000256" key="1">
    <source>
        <dbReference type="SAM" id="Phobius"/>
    </source>
</evidence>
<keyword evidence="3" id="KW-1185">Reference proteome</keyword>
<accession>A0A8H5Y3C8</accession>
<evidence type="ECO:0000313" key="2">
    <source>
        <dbReference type="EMBL" id="KAF5704147.1"/>
    </source>
</evidence>
<evidence type="ECO:0000313" key="3">
    <source>
        <dbReference type="Proteomes" id="UP000544331"/>
    </source>
</evidence>
<sequence length="205" mass="23544">MAVTIAFQIPDGAEVAISVVVIVAFLVGIWNFFLISTPTPKTSDPACDRFTDYLPPLGHRAFKASEIVPRRGQEVLKQQIEGIERNRQAAFTELGKIYARRVQIDKALDDQVEALKKEFPHAIEPAISMKKRIRDLSKEMEECYGMADDICYQMHQMMVQRLSLRRKIDRIDMQLESARLAEIMYPHIIPSEALADPDREEKKRE</sequence>
<dbReference type="OrthoDB" id="5006731at2759"/>
<keyword evidence="1" id="KW-0812">Transmembrane</keyword>
<dbReference type="AlphaFoldDB" id="A0A8H5Y3C8"/>
<keyword evidence="1" id="KW-0472">Membrane</keyword>
<comment type="caution">
    <text evidence="2">The sequence shown here is derived from an EMBL/GenBank/DDBJ whole genome shotgun (WGS) entry which is preliminary data.</text>
</comment>
<dbReference type="Proteomes" id="UP000544331">
    <property type="component" value="Unassembled WGS sequence"/>
</dbReference>
<name>A0A8H5Y3C8_9HYPO</name>